<dbReference type="Gene3D" id="1.25.40.390">
    <property type="match status" value="1"/>
</dbReference>
<dbReference type="Pfam" id="PF14322">
    <property type="entry name" value="SusD-like_3"/>
    <property type="match status" value="1"/>
</dbReference>
<evidence type="ECO:0000256" key="1">
    <source>
        <dbReference type="ARBA" id="ARBA00004442"/>
    </source>
</evidence>
<proteinExistence type="inferred from homology"/>
<comment type="subcellular location">
    <subcellularLocation>
        <location evidence="1">Cell outer membrane</location>
    </subcellularLocation>
</comment>
<feature type="domain" description="RagB/SusD" evidence="6">
    <location>
        <begin position="310"/>
        <end position="577"/>
    </location>
</feature>
<dbReference type="AlphaFoldDB" id="A0A3N4N8T5"/>
<evidence type="ECO:0000256" key="5">
    <source>
        <dbReference type="ARBA" id="ARBA00023237"/>
    </source>
</evidence>
<dbReference type="RefSeq" id="WP_123899059.1">
    <property type="nucleotide sequence ID" value="NZ_RPFJ01000049.1"/>
</dbReference>
<reference evidence="8 9" key="1">
    <citation type="submission" date="2018-11" db="EMBL/GenBank/DDBJ databases">
        <title>Aureibaculum marinum gen. nov., sp. nov., a member of the family Flavobacteriaceae isolated from the Bohai Sea.</title>
        <authorList>
            <person name="Ji X."/>
        </authorList>
    </citation>
    <scope>NUCLEOTIDE SEQUENCE [LARGE SCALE GENOMIC DNA]</scope>
    <source>
        <strain evidence="8 9">BH-SD17</strain>
    </source>
</reference>
<evidence type="ECO:0000259" key="6">
    <source>
        <dbReference type="Pfam" id="PF07980"/>
    </source>
</evidence>
<evidence type="ECO:0000313" key="9">
    <source>
        <dbReference type="Proteomes" id="UP000270856"/>
    </source>
</evidence>
<keyword evidence="4" id="KW-0472">Membrane</keyword>
<dbReference type="Proteomes" id="UP000270856">
    <property type="component" value="Unassembled WGS sequence"/>
</dbReference>
<comment type="similarity">
    <text evidence="2">Belongs to the SusD family.</text>
</comment>
<sequence>MKTLIKYTFLLLILLFVVGCNTFEPLDENLSGDDRLTSDPAMAEGLLLDAYEGMPNQFLFNDTSTDDAVTNYLSGYSRMATGEWNADNPFSSRWGQYQQVLYVNKFLTVIDQVQWKRDEETNNLFKQRMYGEAIAMRALRHFWILQEHGGLGTSGKLLGVPYITEFLEHDADFNLPRPDFEVTVQMINDDFNEALEYLPMDWDGDLSKQPSRYSGVDDDIYQYVFGTTQDGRISGRIIKAFQAKLNLLAASPAFMDGSGDYYQKAADILGELLSDNGGVAGIDPEGYYDFYDFNIGTRNFPEVLWRENVSTNFTWLEKQHYPPSLNGEGKLNPSQNLVDAFPMLDGFPFSESHPEYDPQNPFNNRDPRLKKYILYNGNDLNNRIIYTGVGGGSDEIDRVQFRSTRSGYYLKKLLDPGVVISSDGSVSASEKMNVFLRYTDLYLMLAEVANELGGPDYMVDGMSARTIIEALRKRAGIGLDSGDAYLSSISTKEQMRDLVRNERRLELCFEGHRLFDLRRWNMLDDIPNVIGSKYDGSSYNKFVVEQRLYSNYENPNYAPIPQSEIVKFDALEQNIGW</sequence>
<gene>
    <name evidence="8" type="ORF">EGM88_14105</name>
</gene>
<evidence type="ECO:0000313" key="8">
    <source>
        <dbReference type="EMBL" id="RPD91765.1"/>
    </source>
</evidence>
<dbReference type="OrthoDB" id="5694214at2"/>
<feature type="domain" description="SusD-like N-terminal" evidence="7">
    <location>
        <begin position="59"/>
        <end position="212"/>
    </location>
</feature>
<name>A0A3N4N8T5_9FLAO</name>
<evidence type="ECO:0000256" key="3">
    <source>
        <dbReference type="ARBA" id="ARBA00022729"/>
    </source>
</evidence>
<comment type="caution">
    <text evidence="8">The sequence shown here is derived from an EMBL/GenBank/DDBJ whole genome shotgun (WGS) entry which is preliminary data.</text>
</comment>
<evidence type="ECO:0000259" key="7">
    <source>
        <dbReference type="Pfam" id="PF14322"/>
    </source>
</evidence>
<dbReference type="SUPFAM" id="SSF48452">
    <property type="entry name" value="TPR-like"/>
    <property type="match status" value="1"/>
</dbReference>
<keyword evidence="3" id="KW-0732">Signal</keyword>
<dbReference type="EMBL" id="RPFJ01000049">
    <property type="protein sequence ID" value="RPD91765.1"/>
    <property type="molecule type" value="Genomic_DNA"/>
</dbReference>
<organism evidence="8 9">
    <name type="scientific">Aureibaculum marinum</name>
    <dbReference type="NCBI Taxonomy" id="2487930"/>
    <lineage>
        <taxon>Bacteria</taxon>
        <taxon>Pseudomonadati</taxon>
        <taxon>Bacteroidota</taxon>
        <taxon>Flavobacteriia</taxon>
        <taxon>Flavobacteriales</taxon>
        <taxon>Flavobacteriaceae</taxon>
        <taxon>Aureibaculum</taxon>
    </lineage>
</organism>
<accession>A0A3N4N8T5</accession>
<dbReference type="InterPro" id="IPR033985">
    <property type="entry name" value="SusD-like_N"/>
</dbReference>
<dbReference type="Pfam" id="PF07980">
    <property type="entry name" value="SusD_RagB"/>
    <property type="match status" value="1"/>
</dbReference>
<keyword evidence="9" id="KW-1185">Reference proteome</keyword>
<evidence type="ECO:0000256" key="4">
    <source>
        <dbReference type="ARBA" id="ARBA00023136"/>
    </source>
</evidence>
<keyword evidence="5" id="KW-0998">Cell outer membrane</keyword>
<evidence type="ECO:0000256" key="2">
    <source>
        <dbReference type="ARBA" id="ARBA00006275"/>
    </source>
</evidence>
<dbReference type="InterPro" id="IPR012944">
    <property type="entry name" value="SusD_RagB_dom"/>
</dbReference>
<dbReference type="PROSITE" id="PS51257">
    <property type="entry name" value="PROKAR_LIPOPROTEIN"/>
    <property type="match status" value="1"/>
</dbReference>
<dbReference type="GO" id="GO:0009279">
    <property type="term" value="C:cell outer membrane"/>
    <property type="evidence" value="ECO:0007669"/>
    <property type="project" value="UniProtKB-SubCell"/>
</dbReference>
<protein>
    <submittedName>
        <fullName evidence="8">RagB/SusD family nutrient uptake outer membrane protein</fullName>
    </submittedName>
</protein>
<dbReference type="InterPro" id="IPR011990">
    <property type="entry name" value="TPR-like_helical_dom_sf"/>
</dbReference>